<dbReference type="InterPro" id="IPR050542">
    <property type="entry name" value="Glycosyl_Hydrlase18_Chitinase"/>
</dbReference>
<gene>
    <name evidence="3" type="ORF">PG986_015101</name>
</gene>
<evidence type="ECO:0000259" key="2">
    <source>
        <dbReference type="PROSITE" id="PS51910"/>
    </source>
</evidence>
<dbReference type="RefSeq" id="XP_066692412.1">
    <property type="nucleotide sequence ID" value="XM_066851323.1"/>
</dbReference>
<dbReference type="Gene3D" id="3.20.20.80">
    <property type="entry name" value="Glycosidases"/>
    <property type="match status" value="1"/>
</dbReference>
<keyword evidence="4" id="KW-1185">Reference proteome</keyword>
<name>A0ABR1PRM1_9PEZI</name>
<dbReference type="Proteomes" id="UP001391051">
    <property type="component" value="Unassembled WGS sequence"/>
</dbReference>
<dbReference type="PANTHER" id="PTHR45708:SF60">
    <property type="entry name" value="III CHITINASE, PUTATIVE (AFU_ORTHOLOGUE AFUA_5G03850)-RELATED"/>
    <property type="match status" value="1"/>
</dbReference>
<dbReference type="InterPro" id="IPR001223">
    <property type="entry name" value="Glyco_hydro18_cat"/>
</dbReference>
<protein>
    <recommendedName>
        <fullName evidence="2">GH18 domain-containing protein</fullName>
    </recommendedName>
</protein>
<dbReference type="PROSITE" id="PS51910">
    <property type="entry name" value="GH18_2"/>
    <property type="match status" value="1"/>
</dbReference>
<feature type="signal peptide" evidence="1">
    <location>
        <begin position="1"/>
        <end position="26"/>
    </location>
</feature>
<dbReference type="GeneID" id="92084385"/>
<evidence type="ECO:0000313" key="4">
    <source>
        <dbReference type="Proteomes" id="UP001391051"/>
    </source>
</evidence>
<dbReference type="EMBL" id="JAQQWE010000011">
    <property type="protein sequence ID" value="KAK7936663.1"/>
    <property type="molecule type" value="Genomic_DNA"/>
</dbReference>
<evidence type="ECO:0000313" key="3">
    <source>
        <dbReference type="EMBL" id="KAK7936663.1"/>
    </source>
</evidence>
<dbReference type="InterPro" id="IPR017853">
    <property type="entry name" value="GH"/>
</dbReference>
<organism evidence="3 4">
    <name type="scientific">Apiospora aurea</name>
    <dbReference type="NCBI Taxonomy" id="335848"/>
    <lineage>
        <taxon>Eukaryota</taxon>
        <taxon>Fungi</taxon>
        <taxon>Dikarya</taxon>
        <taxon>Ascomycota</taxon>
        <taxon>Pezizomycotina</taxon>
        <taxon>Sordariomycetes</taxon>
        <taxon>Xylariomycetidae</taxon>
        <taxon>Amphisphaeriales</taxon>
        <taxon>Apiosporaceae</taxon>
        <taxon>Apiospora</taxon>
    </lineage>
</organism>
<reference evidence="3 4" key="1">
    <citation type="submission" date="2023-01" db="EMBL/GenBank/DDBJ databases">
        <title>Analysis of 21 Apiospora genomes using comparative genomics revels a genus with tremendous synthesis potential of carbohydrate active enzymes and secondary metabolites.</title>
        <authorList>
            <person name="Sorensen T."/>
        </authorList>
    </citation>
    <scope>NUCLEOTIDE SEQUENCE [LARGE SCALE GENOMIC DNA]</scope>
    <source>
        <strain evidence="3 4">CBS 24483</strain>
    </source>
</reference>
<dbReference type="Pfam" id="PF00704">
    <property type="entry name" value="Glyco_hydro_18"/>
    <property type="match status" value="1"/>
</dbReference>
<sequence length="361" mass="39814">MLPCKVATGWLTKLILTFSMLTMAYAVETNAAAAANDHRVVVYYQTTNVNNSATDHISMLPLIDPSRPISVTHVLISAIHIVDEQDGWIRLNDFTPDNPRFDAVWSDAAQLQAAGVTVTAMIGGAAQGSFQRLDGDDAQFELYYGHLHDFLAGYNLQGVDLDVEERMSLTGIVRLIDRLRADFGSGFVISLAPVGAALRRSGGNLSGFSYFDLEAQRGADIDFYNAQFYFGWGSPQTASDYEDIVDSGFPARKVTMGMLTSTENGSGFVPLDVVAGTLRDLTAQYPDFGGVAAWEYFNSVPGGKPAPWEWATWMAEHMRTGTTAAEKTSGASRVSFRLKRAYHDITHVARRWKSELWRWIK</sequence>
<dbReference type="PANTHER" id="PTHR45708">
    <property type="entry name" value="ENDOCHITINASE"/>
    <property type="match status" value="1"/>
</dbReference>
<evidence type="ECO:0000256" key="1">
    <source>
        <dbReference type="SAM" id="SignalP"/>
    </source>
</evidence>
<keyword evidence="1" id="KW-0732">Signal</keyword>
<dbReference type="SUPFAM" id="SSF51445">
    <property type="entry name" value="(Trans)glycosidases"/>
    <property type="match status" value="1"/>
</dbReference>
<proteinExistence type="predicted"/>
<feature type="chain" id="PRO_5045240573" description="GH18 domain-containing protein" evidence="1">
    <location>
        <begin position="27"/>
        <end position="361"/>
    </location>
</feature>
<comment type="caution">
    <text evidence="3">The sequence shown here is derived from an EMBL/GenBank/DDBJ whole genome shotgun (WGS) entry which is preliminary data.</text>
</comment>
<feature type="domain" description="GH18" evidence="2">
    <location>
        <begin position="38"/>
        <end position="321"/>
    </location>
</feature>
<accession>A0ABR1PRM1</accession>